<evidence type="ECO:0000313" key="2">
    <source>
        <dbReference type="Proteomes" id="UP000271889"/>
    </source>
</evidence>
<keyword evidence="2" id="KW-1185">Reference proteome</keyword>
<sequence>MQELDAARESELLSSALKVAEPGTQAEKLKVLKESLKNTGKRVDDFVSDCKLLIRTAGAEADTTELDKTLQDVCDKWSEVSTSLASKEREVDAAVQQLGRYEDAYKGLLNWLEETEEMMENQKPPAADAKVAKAQMHAYDVLMKHIEDKDLRSEEIFDERSIN</sequence>
<evidence type="ECO:0000313" key="1">
    <source>
        <dbReference type="EMBL" id="VDK81472.1"/>
    </source>
</evidence>
<organism evidence="1 2">
    <name type="scientific">Cylicostephanus goldi</name>
    <name type="common">Nematode worm</name>
    <dbReference type="NCBI Taxonomy" id="71465"/>
    <lineage>
        <taxon>Eukaryota</taxon>
        <taxon>Metazoa</taxon>
        <taxon>Ecdysozoa</taxon>
        <taxon>Nematoda</taxon>
        <taxon>Chromadorea</taxon>
        <taxon>Rhabditida</taxon>
        <taxon>Rhabditina</taxon>
        <taxon>Rhabditomorpha</taxon>
        <taxon>Strongyloidea</taxon>
        <taxon>Strongylidae</taxon>
        <taxon>Cylicostephanus</taxon>
    </lineage>
</organism>
<dbReference type="SUPFAM" id="SSF46966">
    <property type="entry name" value="Spectrin repeat"/>
    <property type="match status" value="1"/>
</dbReference>
<evidence type="ECO:0008006" key="3">
    <source>
        <dbReference type="Google" id="ProtNLM"/>
    </source>
</evidence>
<dbReference type="OrthoDB" id="5856368at2759"/>
<accession>A0A3P6T0K0</accession>
<protein>
    <recommendedName>
        <fullName evidence="3">Dystonin</fullName>
    </recommendedName>
</protein>
<dbReference type="AlphaFoldDB" id="A0A3P6T0K0"/>
<gene>
    <name evidence="1" type="ORF">CGOC_LOCUS7838</name>
</gene>
<dbReference type="EMBL" id="UYRV01027780">
    <property type="protein sequence ID" value="VDK81472.1"/>
    <property type="molecule type" value="Genomic_DNA"/>
</dbReference>
<reference evidence="1 2" key="1">
    <citation type="submission" date="2018-11" db="EMBL/GenBank/DDBJ databases">
        <authorList>
            <consortium name="Pathogen Informatics"/>
        </authorList>
    </citation>
    <scope>NUCLEOTIDE SEQUENCE [LARGE SCALE GENOMIC DNA]</scope>
</reference>
<name>A0A3P6T0K0_CYLGO</name>
<dbReference type="Proteomes" id="UP000271889">
    <property type="component" value="Unassembled WGS sequence"/>
</dbReference>
<proteinExistence type="predicted"/>
<dbReference type="Gene3D" id="1.20.58.60">
    <property type="match status" value="2"/>
</dbReference>